<gene>
    <name evidence="2" type="ORF">OVA965_LOCUS16309</name>
    <name evidence="3" type="ORF">TMI583_LOCUS16317</name>
</gene>
<proteinExistence type="predicted"/>
<dbReference type="Proteomes" id="UP000682733">
    <property type="component" value="Unassembled WGS sequence"/>
</dbReference>
<comment type="caution">
    <text evidence="2">The sequence shown here is derived from an EMBL/GenBank/DDBJ whole genome shotgun (WGS) entry which is preliminary data.</text>
</comment>
<dbReference type="Proteomes" id="UP000677228">
    <property type="component" value="Unassembled WGS sequence"/>
</dbReference>
<feature type="compositionally biased region" description="Polar residues" evidence="1">
    <location>
        <begin position="32"/>
        <end position="42"/>
    </location>
</feature>
<organism evidence="2 4">
    <name type="scientific">Didymodactylos carnosus</name>
    <dbReference type="NCBI Taxonomy" id="1234261"/>
    <lineage>
        <taxon>Eukaryota</taxon>
        <taxon>Metazoa</taxon>
        <taxon>Spiralia</taxon>
        <taxon>Gnathifera</taxon>
        <taxon>Rotifera</taxon>
        <taxon>Eurotatoria</taxon>
        <taxon>Bdelloidea</taxon>
        <taxon>Philodinida</taxon>
        <taxon>Philodinidae</taxon>
        <taxon>Didymodactylos</taxon>
    </lineage>
</organism>
<dbReference type="EMBL" id="CAJNOK010007547">
    <property type="protein sequence ID" value="CAF1037518.1"/>
    <property type="molecule type" value="Genomic_DNA"/>
</dbReference>
<dbReference type="EMBL" id="CAJOBA010007557">
    <property type="protein sequence ID" value="CAF3805661.1"/>
    <property type="molecule type" value="Genomic_DNA"/>
</dbReference>
<name>A0A8S2DY03_9BILA</name>
<evidence type="ECO:0000313" key="4">
    <source>
        <dbReference type="Proteomes" id="UP000677228"/>
    </source>
</evidence>
<dbReference type="AlphaFoldDB" id="A0A8S2DY03"/>
<feature type="region of interest" description="Disordered" evidence="1">
    <location>
        <begin position="1"/>
        <end position="84"/>
    </location>
</feature>
<accession>A0A8S2DY03</accession>
<feature type="compositionally biased region" description="Polar residues" evidence="1">
    <location>
        <begin position="1"/>
        <end position="18"/>
    </location>
</feature>
<evidence type="ECO:0000313" key="2">
    <source>
        <dbReference type="EMBL" id="CAF1037518.1"/>
    </source>
</evidence>
<protein>
    <submittedName>
        <fullName evidence="2">Uncharacterized protein</fullName>
    </submittedName>
</protein>
<reference evidence="2" key="1">
    <citation type="submission" date="2021-02" db="EMBL/GenBank/DDBJ databases">
        <authorList>
            <person name="Nowell W R."/>
        </authorList>
    </citation>
    <scope>NUCLEOTIDE SEQUENCE</scope>
</reference>
<sequence length="84" mass="9119">MKNGQQQPSSGYPCTFSGQAYGHQQPPPTYPCTFNGQLNGQQPVRAVNVPLPQQQPPPQQQHPAPQQHTGSPPPAPNEPSREDL</sequence>
<evidence type="ECO:0000313" key="3">
    <source>
        <dbReference type="EMBL" id="CAF3805661.1"/>
    </source>
</evidence>
<evidence type="ECO:0000256" key="1">
    <source>
        <dbReference type="SAM" id="MobiDB-lite"/>
    </source>
</evidence>